<dbReference type="PANTHER" id="PTHR31378:SF9">
    <property type="entry name" value="EGF-LIKE DOMAIN-CONTAINING PROTEIN"/>
    <property type="match status" value="1"/>
</dbReference>
<dbReference type="Pfam" id="PF22933">
    <property type="entry name" value="ComC_SSD"/>
    <property type="match status" value="1"/>
</dbReference>
<dbReference type="PROSITE" id="PS00022">
    <property type="entry name" value="EGF_1"/>
    <property type="match status" value="2"/>
</dbReference>
<evidence type="ECO:0000256" key="2">
    <source>
        <dbReference type="SAM" id="Phobius"/>
    </source>
</evidence>
<organism evidence="5 6">
    <name type="scientific">Dictyostelium firmibasis</name>
    <dbReference type="NCBI Taxonomy" id="79012"/>
    <lineage>
        <taxon>Eukaryota</taxon>
        <taxon>Amoebozoa</taxon>
        <taxon>Evosea</taxon>
        <taxon>Eumycetozoa</taxon>
        <taxon>Dictyostelia</taxon>
        <taxon>Dictyosteliales</taxon>
        <taxon>Dictyosteliaceae</taxon>
        <taxon>Dictyostelium</taxon>
    </lineage>
</organism>
<dbReference type="AlphaFoldDB" id="A0AAN7TZR8"/>
<feature type="transmembrane region" description="Helical" evidence="2">
    <location>
        <begin position="446"/>
        <end position="471"/>
    </location>
</feature>
<feature type="chain" id="PRO_5043045448" description="EGF-like domain-containing protein" evidence="3">
    <location>
        <begin position="20"/>
        <end position="499"/>
    </location>
</feature>
<dbReference type="EMBL" id="JAVFKY010000003">
    <property type="protein sequence ID" value="KAK5578606.1"/>
    <property type="molecule type" value="Genomic_DNA"/>
</dbReference>
<keyword evidence="2" id="KW-0472">Membrane</keyword>
<evidence type="ECO:0000313" key="6">
    <source>
        <dbReference type="Proteomes" id="UP001344447"/>
    </source>
</evidence>
<name>A0AAN7TZR8_9MYCE</name>
<gene>
    <name evidence="5" type="ORF">RB653_008278</name>
</gene>
<keyword evidence="2" id="KW-0812">Transmembrane</keyword>
<dbReference type="PROSITE" id="PS01186">
    <property type="entry name" value="EGF_2"/>
    <property type="match status" value="2"/>
</dbReference>
<feature type="domain" description="EGF-like" evidence="4">
    <location>
        <begin position="102"/>
        <end position="136"/>
    </location>
</feature>
<keyword evidence="1" id="KW-1015">Disulfide bond</keyword>
<evidence type="ECO:0000259" key="4">
    <source>
        <dbReference type="PROSITE" id="PS50026"/>
    </source>
</evidence>
<comment type="caution">
    <text evidence="1">Lacks conserved residue(s) required for the propagation of feature annotation.</text>
</comment>
<dbReference type="PANTHER" id="PTHR31378">
    <property type="entry name" value="EGF-LIKE DOMAIN-CONTAINING PROTEIN-RELATED-RELATED"/>
    <property type="match status" value="1"/>
</dbReference>
<dbReference type="Gene3D" id="2.10.25.10">
    <property type="entry name" value="Laminin"/>
    <property type="match status" value="1"/>
</dbReference>
<feature type="disulfide bond" evidence="1">
    <location>
        <begin position="143"/>
        <end position="153"/>
    </location>
</feature>
<evidence type="ECO:0000256" key="1">
    <source>
        <dbReference type="PROSITE-ProRule" id="PRU00076"/>
    </source>
</evidence>
<evidence type="ECO:0000256" key="3">
    <source>
        <dbReference type="SAM" id="SignalP"/>
    </source>
</evidence>
<dbReference type="Proteomes" id="UP001344447">
    <property type="component" value="Unassembled WGS sequence"/>
</dbReference>
<feature type="domain" description="EGF-like" evidence="4">
    <location>
        <begin position="139"/>
        <end position="171"/>
    </location>
</feature>
<accession>A0AAN7TZR8</accession>
<proteinExistence type="predicted"/>
<keyword evidence="2" id="KW-1133">Transmembrane helix</keyword>
<feature type="signal peptide" evidence="3">
    <location>
        <begin position="1"/>
        <end position="19"/>
    </location>
</feature>
<comment type="caution">
    <text evidence="5">The sequence shown here is derived from an EMBL/GenBank/DDBJ whole genome shotgun (WGS) entry which is preliminary data.</text>
</comment>
<dbReference type="InterPro" id="IPR000742">
    <property type="entry name" value="EGF"/>
</dbReference>
<keyword evidence="3" id="KW-0732">Signal</keyword>
<reference evidence="5 6" key="1">
    <citation type="submission" date="2023-11" db="EMBL/GenBank/DDBJ databases">
        <title>Dfirmibasis_genome.</title>
        <authorList>
            <person name="Edelbroek B."/>
            <person name="Kjellin J."/>
            <person name="Jerlstrom-Hultqvist J."/>
            <person name="Soderbom F."/>
        </authorList>
    </citation>
    <scope>NUCLEOTIDE SEQUENCE [LARGE SCALE GENOMIC DNA]</scope>
    <source>
        <strain evidence="5 6">TNS-C-14</strain>
    </source>
</reference>
<feature type="disulfide bond" evidence="1">
    <location>
        <begin position="126"/>
        <end position="135"/>
    </location>
</feature>
<keyword evidence="6" id="KW-1185">Reference proteome</keyword>
<sequence length="499" mass="55468">MKWYLFSFILFSLFFLTNGSVKTPDVEEALVKMNDNKLYLKGYNLDLVVFSSVTNELLLNTTYFDLNNTVINTYGYFILKSNVIQPFSIELIGLFNETIDVFILTCMKPNCSGNGICITNIMQCNCTTGWGGSDCSIDLTYKCVNGCSGNGVCSVDMTCNCNKGYTGVSCNQYSPDIGLSMTMNKSLTQPTITMGSFTTNSTNSSMTLNDYTKSSGYSILLPYIQEIDFNGKLVKNYSLSSLTSTNTTSTTWKYLGSTKNSTTGGSSSVYQTELSPGSNLTVIVELITITTTREWAGQLLTLPDHSIKYSVRIENYTFVSNLNNLQLIYQASPNSKLSLECEIKQSIAWGAKKSTDMHWVTLPNNQVSLYGKFSNYLIADGRVVSTSNEGLEFGTTIQVKVNIPFFRDYIELDPDFSVLVNSDNMNNEEYDECGIKIEKSSDKRKWVLPVAVVVSVVGAAIVVTILMSVLYTKNTSIRTKMLSLKLKFLRNNNNNISMK</sequence>
<dbReference type="SMART" id="SM00181">
    <property type="entry name" value="EGF"/>
    <property type="match status" value="2"/>
</dbReference>
<dbReference type="PROSITE" id="PS50026">
    <property type="entry name" value="EGF_3"/>
    <property type="match status" value="2"/>
</dbReference>
<keyword evidence="1" id="KW-0245">EGF-like domain</keyword>
<dbReference type="InterPro" id="IPR054484">
    <property type="entry name" value="ComC_SSD"/>
</dbReference>
<feature type="disulfide bond" evidence="1">
    <location>
        <begin position="161"/>
        <end position="170"/>
    </location>
</feature>
<protein>
    <recommendedName>
        <fullName evidence="4">EGF-like domain-containing protein</fullName>
    </recommendedName>
</protein>
<evidence type="ECO:0000313" key="5">
    <source>
        <dbReference type="EMBL" id="KAK5578606.1"/>
    </source>
</evidence>